<proteinExistence type="predicted"/>
<keyword evidence="3" id="KW-1185">Reference proteome</keyword>
<sequence length="70" mass="7062">MSGRGTPGLEQAGSGGEGGGGGESTRAGQLGGAKAGWRKGGGIRSTPMLTGSVASIVRHHRREEGWIFLK</sequence>
<accession>A0AA87ZGG2</accession>
<feature type="compositionally biased region" description="Gly residues" evidence="1">
    <location>
        <begin position="13"/>
        <end position="43"/>
    </location>
</feature>
<dbReference type="EMBL" id="BTGU01000001">
    <property type="protein sequence ID" value="GMN27016.1"/>
    <property type="molecule type" value="Genomic_DNA"/>
</dbReference>
<evidence type="ECO:0000256" key="1">
    <source>
        <dbReference type="SAM" id="MobiDB-lite"/>
    </source>
</evidence>
<dbReference type="AlphaFoldDB" id="A0AA87ZGG2"/>
<gene>
    <name evidence="2" type="ORF">TIFTF001_001507</name>
</gene>
<evidence type="ECO:0000313" key="2">
    <source>
        <dbReference type="EMBL" id="GMN27016.1"/>
    </source>
</evidence>
<comment type="caution">
    <text evidence="2">The sequence shown here is derived from an EMBL/GenBank/DDBJ whole genome shotgun (WGS) entry which is preliminary data.</text>
</comment>
<feature type="region of interest" description="Disordered" evidence="1">
    <location>
        <begin position="1"/>
        <end position="48"/>
    </location>
</feature>
<reference evidence="2" key="1">
    <citation type="submission" date="2023-07" db="EMBL/GenBank/DDBJ databases">
        <title>draft genome sequence of fig (Ficus carica).</title>
        <authorList>
            <person name="Takahashi T."/>
            <person name="Nishimura K."/>
        </authorList>
    </citation>
    <scope>NUCLEOTIDE SEQUENCE</scope>
</reference>
<evidence type="ECO:0000313" key="3">
    <source>
        <dbReference type="Proteomes" id="UP001187192"/>
    </source>
</evidence>
<name>A0AA87ZGG2_FICCA</name>
<protein>
    <submittedName>
        <fullName evidence="2">Uncharacterized protein</fullName>
    </submittedName>
</protein>
<organism evidence="2 3">
    <name type="scientific">Ficus carica</name>
    <name type="common">Common fig</name>
    <dbReference type="NCBI Taxonomy" id="3494"/>
    <lineage>
        <taxon>Eukaryota</taxon>
        <taxon>Viridiplantae</taxon>
        <taxon>Streptophyta</taxon>
        <taxon>Embryophyta</taxon>
        <taxon>Tracheophyta</taxon>
        <taxon>Spermatophyta</taxon>
        <taxon>Magnoliopsida</taxon>
        <taxon>eudicotyledons</taxon>
        <taxon>Gunneridae</taxon>
        <taxon>Pentapetalae</taxon>
        <taxon>rosids</taxon>
        <taxon>fabids</taxon>
        <taxon>Rosales</taxon>
        <taxon>Moraceae</taxon>
        <taxon>Ficeae</taxon>
        <taxon>Ficus</taxon>
    </lineage>
</organism>
<dbReference type="Proteomes" id="UP001187192">
    <property type="component" value="Unassembled WGS sequence"/>
</dbReference>